<dbReference type="AlphaFoldDB" id="A0A939RT31"/>
<evidence type="ECO:0000313" key="4">
    <source>
        <dbReference type="Proteomes" id="UP000664209"/>
    </source>
</evidence>
<dbReference type="EMBL" id="JAGEMK010000011">
    <property type="protein sequence ID" value="MBO1753277.1"/>
    <property type="molecule type" value="Genomic_DNA"/>
</dbReference>
<evidence type="ECO:0000256" key="1">
    <source>
        <dbReference type="SAM" id="MobiDB-lite"/>
    </source>
</evidence>
<reference evidence="3" key="1">
    <citation type="submission" date="2021-03" db="EMBL/GenBank/DDBJ databases">
        <title>Actinotalea soli sp. nov., isolated from soil.</title>
        <authorList>
            <person name="Ping W."/>
            <person name="Zhang J."/>
        </authorList>
    </citation>
    <scope>NUCLEOTIDE SEQUENCE</scope>
    <source>
        <strain evidence="3">BY-33</strain>
    </source>
</reference>
<dbReference type="InterPro" id="IPR040891">
    <property type="entry name" value="HEPN_SAV_6107"/>
</dbReference>
<evidence type="ECO:0000259" key="2">
    <source>
        <dbReference type="Pfam" id="PF18726"/>
    </source>
</evidence>
<feature type="region of interest" description="Disordered" evidence="1">
    <location>
        <begin position="1"/>
        <end position="25"/>
    </location>
</feature>
<dbReference type="Proteomes" id="UP000664209">
    <property type="component" value="Unassembled WGS sequence"/>
</dbReference>
<keyword evidence="4" id="KW-1185">Reference proteome</keyword>
<dbReference type="RefSeq" id="WP_208056957.1">
    <property type="nucleotide sequence ID" value="NZ_JAGEMK010000011.1"/>
</dbReference>
<name>A0A939RT31_9CELL</name>
<organism evidence="3 4">
    <name type="scientific">Actinotalea soli</name>
    <dbReference type="NCBI Taxonomy" id="2819234"/>
    <lineage>
        <taxon>Bacteria</taxon>
        <taxon>Bacillati</taxon>
        <taxon>Actinomycetota</taxon>
        <taxon>Actinomycetes</taxon>
        <taxon>Micrococcales</taxon>
        <taxon>Cellulomonadaceae</taxon>
        <taxon>Actinotalea</taxon>
    </lineage>
</organism>
<gene>
    <name evidence="3" type="ORF">J4G33_15825</name>
</gene>
<feature type="domain" description="SAV-6107-like HEPN" evidence="2">
    <location>
        <begin position="47"/>
        <end position="143"/>
    </location>
</feature>
<protein>
    <submittedName>
        <fullName evidence="3">Colicin transporter</fullName>
    </submittedName>
</protein>
<proteinExistence type="predicted"/>
<comment type="caution">
    <text evidence="3">The sequence shown here is derived from an EMBL/GenBank/DDBJ whole genome shotgun (WGS) entry which is preliminary data.</text>
</comment>
<evidence type="ECO:0000313" key="3">
    <source>
        <dbReference type="EMBL" id="MBO1753277.1"/>
    </source>
</evidence>
<sequence>MITSTSTARRRTRSSHQGERGDLHAVAPVPRTVVDLLARSDAELGAAELATDPAERFVHGHLAALRAGAALLEVTGRPVRRPMPRTVWDMVSAVAPELSAWAGFFAAGAPTRAAVESGRDADVDETRADRTVAAAEDFQDAVRALVLPPHEHTLDLEAS</sequence>
<dbReference type="Pfam" id="PF18726">
    <property type="entry name" value="HEPN_SAV_6107"/>
    <property type="match status" value="1"/>
</dbReference>
<accession>A0A939RT31</accession>